<sequence length="70" mass="7533">MEEAQAVAPETGTTQPTWARAQWASIKSKARDARECAVTRTRQAFSMFGEAKVESADKAGASKDESSSPQ</sequence>
<dbReference type="EMBL" id="CM016560">
    <property type="protein sequence ID" value="TKV98178.1"/>
    <property type="molecule type" value="Genomic_DNA"/>
</dbReference>
<proteinExistence type="predicted"/>
<gene>
    <name evidence="2" type="ORF">SEVIR_9G542300v2</name>
</gene>
<reference evidence="2" key="1">
    <citation type="submission" date="2019-03" db="EMBL/GenBank/DDBJ databases">
        <title>WGS assembly of Setaria viridis.</title>
        <authorList>
            <person name="Huang P."/>
            <person name="Jenkins J."/>
            <person name="Grimwood J."/>
            <person name="Barry K."/>
            <person name="Healey A."/>
            <person name="Mamidi S."/>
            <person name="Sreedasyam A."/>
            <person name="Shu S."/>
            <person name="Feldman M."/>
            <person name="Wu J."/>
            <person name="Yu Y."/>
            <person name="Chen C."/>
            <person name="Johnson J."/>
            <person name="Rokhsar D."/>
            <person name="Baxter I."/>
            <person name="Schmutz J."/>
            <person name="Brutnell T."/>
            <person name="Kellogg E."/>
        </authorList>
    </citation>
    <scope>NUCLEOTIDE SEQUENCE [LARGE SCALE GENOMIC DNA]</scope>
</reference>
<feature type="compositionally biased region" description="Basic and acidic residues" evidence="1">
    <location>
        <begin position="51"/>
        <end position="70"/>
    </location>
</feature>
<keyword evidence="3" id="KW-1185">Reference proteome</keyword>
<evidence type="ECO:0000256" key="1">
    <source>
        <dbReference type="SAM" id="MobiDB-lite"/>
    </source>
</evidence>
<dbReference type="AlphaFoldDB" id="A0A4U6TC96"/>
<name>A0A4U6TC96_SETVI</name>
<dbReference type="Gramene" id="TKV98178">
    <property type="protein sequence ID" value="TKV98178"/>
    <property type="gene ID" value="SEVIR_9G542300v2"/>
</dbReference>
<dbReference type="Proteomes" id="UP000298652">
    <property type="component" value="Chromosome 9"/>
</dbReference>
<accession>A0A4U6TC96</accession>
<evidence type="ECO:0000313" key="3">
    <source>
        <dbReference type="Proteomes" id="UP000298652"/>
    </source>
</evidence>
<protein>
    <submittedName>
        <fullName evidence="2">Uncharacterized protein</fullName>
    </submittedName>
</protein>
<evidence type="ECO:0000313" key="2">
    <source>
        <dbReference type="EMBL" id="TKV98178.1"/>
    </source>
</evidence>
<organism evidence="2 3">
    <name type="scientific">Setaria viridis</name>
    <name type="common">Green bristlegrass</name>
    <name type="synonym">Setaria italica subsp. viridis</name>
    <dbReference type="NCBI Taxonomy" id="4556"/>
    <lineage>
        <taxon>Eukaryota</taxon>
        <taxon>Viridiplantae</taxon>
        <taxon>Streptophyta</taxon>
        <taxon>Embryophyta</taxon>
        <taxon>Tracheophyta</taxon>
        <taxon>Spermatophyta</taxon>
        <taxon>Magnoliopsida</taxon>
        <taxon>Liliopsida</taxon>
        <taxon>Poales</taxon>
        <taxon>Poaceae</taxon>
        <taxon>PACMAD clade</taxon>
        <taxon>Panicoideae</taxon>
        <taxon>Panicodae</taxon>
        <taxon>Paniceae</taxon>
        <taxon>Cenchrinae</taxon>
        <taxon>Setaria</taxon>
    </lineage>
</organism>
<feature type="region of interest" description="Disordered" evidence="1">
    <location>
        <begin position="49"/>
        <end position="70"/>
    </location>
</feature>